<proteinExistence type="predicted"/>
<dbReference type="Proteomes" id="UP000030758">
    <property type="component" value="Unassembled WGS sequence"/>
</dbReference>
<sequence length="77" mass="8566">MLTSHEGRLRTSLESESKNGHNAIIGRVNDFCPILLGDMYNLWGVMTCVWFQASSAKLFRLAIRTHAYEASNGGSFS</sequence>
<dbReference type="EMBL" id="KL363246">
    <property type="protein sequence ID" value="KFD50905.1"/>
    <property type="molecule type" value="Genomic_DNA"/>
</dbReference>
<accession>A0A085N789</accession>
<evidence type="ECO:0000313" key="1">
    <source>
        <dbReference type="EMBL" id="KFD50905.1"/>
    </source>
</evidence>
<organism evidence="2">
    <name type="scientific">Trichuris suis</name>
    <name type="common">pig whipworm</name>
    <dbReference type="NCBI Taxonomy" id="68888"/>
    <lineage>
        <taxon>Eukaryota</taxon>
        <taxon>Metazoa</taxon>
        <taxon>Ecdysozoa</taxon>
        <taxon>Nematoda</taxon>
        <taxon>Enoplea</taxon>
        <taxon>Dorylaimia</taxon>
        <taxon>Trichinellida</taxon>
        <taxon>Trichuridae</taxon>
        <taxon>Trichuris</taxon>
    </lineage>
</organism>
<dbReference type="Proteomes" id="UP000030764">
    <property type="component" value="Unassembled WGS sequence"/>
</dbReference>
<name>A0A085N789_9BILA</name>
<dbReference type="EMBL" id="KL367540">
    <property type="protein sequence ID" value="KFD65335.1"/>
    <property type="molecule type" value="Genomic_DNA"/>
</dbReference>
<keyword evidence="3" id="KW-1185">Reference proteome</keyword>
<reference evidence="2 3" key="1">
    <citation type="journal article" date="2014" name="Nat. Genet.">
        <title>Genome and transcriptome of the porcine whipworm Trichuris suis.</title>
        <authorList>
            <person name="Jex A.R."/>
            <person name="Nejsum P."/>
            <person name="Schwarz E.M."/>
            <person name="Hu L."/>
            <person name="Young N.D."/>
            <person name="Hall R.S."/>
            <person name="Korhonen P.K."/>
            <person name="Liao S."/>
            <person name="Thamsborg S."/>
            <person name="Xia J."/>
            <person name="Xu P."/>
            <person name="Wang S."/>
            <person name="Scheerlinck J.P."/>
            <person name="Hofmann A."/>
            <person name="Sternberg P.W."/>
            <person name="Wang J."/>
            <person name="Gasser R.B."/>
        </authorList>
    </citation>
    <scope>NUCLEOTIDE SEQUENCE [LARGE SCALE GENOMIC DNA]</scope>
    <source>
        <strain evidence="2">DCEP-RM93F</strain>
        <strain evidence="1">DCEP-RM93M</strain>
    </source>
</reference>
<protein>
    <submittedName>
        <fullName evidence="2">Uncharacterized protein</fullName>
    </submittedName>
</protein>
<gene>
    <name evidence="1" type="ORF">M513_08218</name>
    <name evidence="2" type="ORF">M514_08218</name>
</gene>
<evidence type="ECO:0000313" key="3">
    <source>
        <dbReference type="Proteomes" id="UP000030764"/>
    </source>
</evidence>
<evidence type="ECO:0000313" key="2">
    <source>
        <dbReference type="EMBL" id="KFD65335.1"/>
    </source>
</evidence>
<dbReference type="AlphaFoldDB" id="A0A085N789"/>